<proteinExistence type="predicted"/>
<evidence type="ECO:0000313" key="2">
    <source>
        <dbReference type="EMBL" id="ANH83170.1"/>
    </source>
</evidence>
<dbReference type="InterPro" id="IPR053136">
    <property type="entry name" value="UTP_pyrophosphatase-like"/>
</dbReference>
<evidence type="ECO:0000259" key="1">
    <source>
        <dbReference type="Pfam" id="PF01863"/>
    </source>
</evidence>
<dbReference type="Pfam" id="PF01863">
    <property type="entry name" value="YgjP-like"/>
    <property type="match status" value="1"/>
</dbReference>
<organism evidence="2 3">
    <name type="scientific">Niabella ginsenosidivorans</name>
    <dbReference type="NCBI Taxonomy" id="1176587"/>
    <lineage>
        <taxon>Bacteria</taxon>
        <taxon>Pseudomonadati</taxon>
        <taxon>Bacteroidota</taxon>
        <taxon>Chitinophagia</taxon>
        <taxon>Chitinophagales</taxon>
        <taxon>Chitinophagaceae</taxon>
        <taxon>Niabella</taxon>
    </lineage>
</organism>
<sequence length="237" mass="27965">MQRIVVGNISIDVEKKDIKNLHLGVYPPNGRVRIAAPLRVNDDAIRLFAVSKLGWIKKQQRLFEGQEREAAREYISGESHYFNGRRYLLNILPTAGKHTVELRHKHIDLYIKKGTPIKNRAAVMAKFYREYLQNQITDLIAKWEKRMKVKVSGYGIKKMKTKWGTCNIEAKRIWVNLELAKKPQACLEYIVVHEMVHLLERHHNDIFIAYMDKFLPQWRMLKTELNKSPISHSDWEY</sequence>
<name>A0A1A9I8X9_9BACT</name>
<dbReference type="EMBL" id="CP015772">
    <property type="protein sequence ID" value="ANH83170.1"/>
    <property type="molecule type" value="Genomic_DNA"/>
</dbReference>
<dbReference type="InterPro" id="IPR002725">
    <property type="entry name" value="YgjP-like_metallopeptidase"/>
</dbReference>
<dbReference type="PANTHER" id="PTHR30399">
    <property type="entry name" value="UNCHARACTERIZED PROTEIN YGJP"/>
    <property type="match status" value="1"/>
</dbReference>
<feature type="domain" description="YgjP-like metallopeptidase" evidence="1">
    <location>
        <begin position="23"/>
        <end position="227"/>
    </location>
</feature>
<dbReference type="STRING" id="1176587.A8C56_21245"/>
<dbReference type="AlphaFoldDB" id="A0A1A9I8X9"/>
<keyword evidence="3" id="KW-1185">Reference proteome</keyword>
<dbReference type="CDD" id="cd07344">
    <property type="entry name" value="M48_yhfN_like"/>
    <property type="match status" value="1"/>
</dbReference>
<dbReference type="PANTHER" id="PTHR30399:SF1">
    <property type="entry name" value="UTP PYROPHOSPHATASE"/>
    <property type="match status" value="1"/>
</dbReference>
<dbReference type="Proteomes" id="UP000077667">
    <property type="component" value="Chromosome"/>
</dbReference>
<protein>
    <submittedName>
        <fullName evidence="2">Metal-dependent hydrolase</fullName>
    </submittedName>
</protein>
<dbReference type="RefSeq" id="WP_067760500.1">
    <property type="nucleotide sequence ID" value="NZ_CP015772.1"/>
</dbReference>
<dbReference type="GO" id="GO:0016787">
    <property type="term" value="F:hydrolase activity"/>
    <property type="evidence" value="ECO:0007669"/>
    <property type="project" value="UniProtKB-KW"/>
</dbReference>
<reference evidence="2 3" key="1">
    <citation type="submission" date="2016-05" db="EMBL/GenBank/DDBJ databases">
        <title>Niabella ginsenosidivorans BS26 whole genome sequencing.</title>
        <authorList>
            <person name="Im W.T."/>
            <person name="Siddiqi M.Z."/>
        </authorList>
    </citation>
    <scope>NUCLEOTIDE SEQUENCE [LARGE SCALE GENOMIC DNA]</scope>
    <source>
        <strain evidence="2 3">BS26</strain>
    </source>
</reference>
<accession>A0A1A9I8X9</accession>
<gene>
    <name evidence="2" type="ORF">A8C56_21245</name>
</gene>
<dbReference type="OrthoDB" id="9811177at2"/>
<evidence type="ECO:0000313" key="3">
    <source>
        <dbReference type="Proteomes" id="UP000077667"/>
    </source>
</evidence>
<keyword evidence="2" id="KW-0378">Hydrolase</keyword>
<dbReference type="KEGG" id="nia:A8C56_21245"/>
<dbReference type="Gene3D" id="3.30.2010.10">
    <property type="entry name" value="Metalloproteases ('zincins'), catalytic domain"/>
    <property type="match status" value="1"/>
</dbReference>